<sequence>MMVGRILGCEGDNPLPDSFGNWPWLFEMHGSKKKTCTFFDPINNSLEERILPEFLQGKVSLGCYDEWVLLADELTRECFFLNIISFSKIYIPSFPESQDFFHAVVCISSPPNTSNCIIILICSPNTFLLVCSPGRKKWKKVPLKYFNKNNGSLRGPSIIYNEQLFVTATMYETLVIDVVPLITGCVRMTVIDMLDPCPMPYSWYTYLVECTGDLFSVVVHLYGDGQLITGIEVRRLELSCNEIHWRRVQDIGDHVFFLHGCCGRSLPANKAWGLQSNCIYVPMLYSDGVRLYKFYLDDKVLTFTLLPENNGGLDRMQWALPTKIDPCRMQTLGGDVVNLSDVMRCNETDPTVVGKEDETEVAISRPWDDLPIELVELLFQRLSLVDCLRLPSVCKGWSKASSFIQKGRVWPWLMYLPNLKYQSCKFLDPFNSQEYTLKSDAVVARDHLALRFSKDGWVVVTEGNQRVFILNPFTSQVINLPQLPLKKYTFDGISFTSVPTSPDFVVYGFFFQICGEFIEISMWRPGEEEWTVLEFWPSIPYFPSSNNPVIFQGEFYCLGRKGELGVFNPELKTWNVLSKPEPIYLTEPCYGVEYCHLLELHGDLISVFRTDDTKAPIRVFKLNQSEMEWEKLEHLVDMTLFVDCRNSIAITPPEKKYANRIYVPRFEGGIYCKKGIYYSMEDNRYHPSMHRVVEPLACVWMEPKLHLHN</sequence>
<dbReference type="EMBL" id="JAMRDG010000002">
    <property type="protein sequence ID" value="KAJ3687385.1"/>
    <property type="molecule type" value="Genomic_DNA"/>
</dbReference>
<dbReference type="Proteomes" id="UP001210211">
    <property type="component" value="Unassembled WGS sequence"/>
</dbReference>
<dbReference type="PANTHER" id="PTHR33127:SF97">
    <property type="entry name" value="OS08G0448300 PROTEIN"/>
    <property type="match status" value="1"/>
</dbReference>
<dbReference type="InterPro" id="IPR005174">
    <property type="entry name" value="KIB1-4_b-propeller"/>
</dbReference>
<accession>A0AAD5Z5Q6</accession>
<dbReference type="PANTHER" id="PTHR33127">
    <property type="entry name" value="TRANSMEMBRANE PROTEIN"/>
    <property type="match status" value="1"/>
</dbReference>
<name>A0AAD5Z5Q6_9POAL</name>
<dbReference type="SUPFAM" id="SSF81383">
    <property type="entry name" value="F-box domain"/>
    <property type="match status" value="1"/>
</dbReference>
<comment type="caution">
    <text evidence="2">The sequence shown here is derived from an EMBL/GenBank/DDBJ whole genome shotgun (WGS) entry which is preliminary data.</text>
</comment>
<proteinExistence type="predicted"/>
<organism evidence="2 3">
    <name type="scientific">Rhynchospora tenuis</name>
    <dbReference type="NCBI Taxonomy" id="198213"/>
    <lineage>
        <taxon>Eukaryota</taxon>
        <taxon>Viridiplantae</taxon>
        <taxon>Streptophyta</taxon>
        <taxon>Embryophyta</taxon>
        <taxon>Tracheophyta</taxon>
        <taxon>Spermatophyta</taxon>
        <taxon>Magnoliopsida</taxon>
        <taxon>Liliopsida</taxon>
        <taxon>Poales</taxon>
        <taxon>Cyperaceae</taxon>
        <taxon>Cyperoideae</taxon>
        <taxon>Rhynchosporeae</taxon>
        <taxon>Rhynchospora</taxon>
    </lineage>
</organism>
<reference evidence="2 3" key="1">
    <citation type="journal article" date="2022" name="Cell">
        <title>Repeat-based holocentromeres influence genome architecture and karyotype evolution.</title>
        <authorList>
            <person name="Hofstatter P.G."/>
            <person name="Thangavel G."/>
            <person name="Lux T."/>
            <person name="Neumann P."/>
            <person name="Vondrak T."/>
            <person name="Novak P."/>
            <person name="Zhang M."/>
            <person name="Costa L."/>
            <person name="Castellani M."/>
            <person name="Scott A."/>
            <person name="Toegelov H."/>
            <person name="Fuchs J."/>
            <person name="Mata-Sucre Y."/>
            <person name="Dias Y."/>
            <person name="Vanzela A.L.L."/>
            <person name="Huettel B."/>
            <person name="Almeida C.C.S."/>
            <person name="Simkova H."/>
            <person name="Souza G."/>
            <person name="Pedrosa-Harand A."/>
            <person name="Macas J."/>
            <person name="Mayer K.F.X."/>
            <person name="Houben A."/>
            <person name="Marques A."/>
        </authorList>
    </citation>
    <scope>NUCLEOTIDE SEQUENCE [LARGE SCALE GENOMIC DNA]</scope>
    <source>
        <strain evidence="2">RhyTen1mFocal</strain>
    </source>
</reference>
<protein>
    <recommendedName>
        <fullName evidence="1">F-box domain-containing protein</fullName>
    </recommendedName>
</protein>
<dbReference type="Pfam" id="PF03478">
    <property type="entry name" value="Beta-prop_KIB1-4"/>
    <property type="match status" value="2"/>
</dbReference>
<dbReference type="InterPro" id="IPR011043">
    <property type="entry name" value="Gal_Oxase/kelch_b-propeller"/>
</dbReference>
<keyword evidence="3" id="KW-1185">Reference proteome</keyword>
<dbReference type="CDD" id="cd09917">
    <property type="entry name" value="F-box_SF"/>
    <property type="match status" value="1"/>
</dbReference>
<dbReference type="InterPro" id="IPR036047">
    <property type="entry name" value="F-box-like_dom_sf"/>
</dbReference>
<evidence type="ECO:0000259" key="1">
    <source>
        <dbReference type="PROSITE" id="PS50181"/>
    </source>
</evidence>
<dbReference type="Pfam" id="PF00646">
    <property type="entry name" value="F-box"/>
    <property type="match status" value="1"/>
</dbReference>
<dbReference type="Gene3D" id="1.20.1280.50">
    <property type="match status" value="1"/>
</dbReference>
<dbReference type="SUPFAM" id="SSF50965">
    <property type="entry name" value="Galactose oxidase, central domain"/>
    <property type="match status" value="1"/>
</dbReference>
<feature type="domain" description="F-box" evidence="1">
    <location>
        <begin position="364"/>
        <end position="413"/>
    </location>
</feature>
<gene>
    <name evidence="2" type="ORF">LUZ61_016549</name>
</gene>
<dbReference type="PROSITE" id="PS50181">
    <property type="entry name" value="FBOX"/>
    <property type="match status" value="1"/>
</dbReference>
<dbReference type="AlphaFoldDB" id="A0AAD5Z5Q6"/>
<evidence type="ECO:0000313" key="2">
    <source>
        <dbReference type="EMBL" id="KAJ3687385.1"/>
    </source>
</evidence>
<evidence type="ECO:0000313" key="3">
    <source>
        <dbReference type="Proteomes" id="UP001210211"/>
    </source>
</evidence>
<dbReference type="InterPro" id="IPR001810">
    <property type="entry name" value="F-box_dom"/>
</dbReference>